<gene>
    <name evidence="2" type="ORF">GRX66_11345</name>
</gene>
<proteinExistence type="predicted"/>
<keyword evidence="3" id="KW-1185">Reference proteome</keyword>
<name>A0A6B0SJ19_9EURY</name>
<feature type="compositionally biased region" description="Polar residues" evidence="1">
    <location>
        <begin position="1"/>
        <end position="11"/>
    </location>
</feature>
<sequence length="66" mass="6777">LRSVAAENQTVAAAIDERDSDGDGLPDEDVATVYDLLYEAAPSASSAACSPATPRSLAWTASSCFV</sequence>
<protein>
    <submittedName>
        <fullName evidence="2">Uncharacterized protein</fullName>
    </submittedName>
</protein>
<comment type="caution">
    <text evidence="2">The sequence shown here is derived from an EMBL/GenBank/DDBJ whole genome shotgun (WGS) entry which is preliminary data.</text>
</comment>
<dbReference type="EMBL" id="WUUU01000089">
    <property type="protein sequence ID" value="MXR21167.1"/>
    <property type="molecule type" value="Genomic_DNA"/>
</dbReference>
<dbReference type="AlphaFoldDB" id="A0A6B0SJ19"/>
<feature type="non-terminal residue" evidence="2">
    <location>
        <position position="1"/>
    </location>
</feature>
<accession>A0A6B0SJ19</accession>
<evidence type="ECO:0000313" key="3">
    <source>
        <dbReference type="Proteomes" id="UP000471521"/>
    </source>
</evidence>
<organism evidence="2 3">
    <name type="scientific">Halobacterium bonnevillei</name>
    <dbReference type="NCBI Taxonomy" id="2692200"/>
    <lineage>
        <taxon>Archaea</taxon>
        <taxon>Methanobacteriati</taxon>
        <taxon>Methanobacteriota</taxon>
        <taxon>Stenosarchaea group</taxon>
        <taxon>Halobacteria</taxon>
        <taxon>Halobacteriales</taxon>
        <taxon>Halobacteriaceae</taxon>
        <taxon>Halobacterium</taxon>
    </lineage>
</organism>
<dbReference type="Proteomes" id="UP000471521">
    <property type="component" value="Unassembled WGS sequence"/>
</dbReference>
<evidence type="ECO:0000313" key="2">
    <source>
        <dbReference type="EMBL" id="MXR21167.1"/>
    </source>
</evidence>
<feature type="region of interest" description="Disordered" evidence="1">
    <location>
        <begin position="1"/>
        <end position="25"/>
    </location>
</feature>
<reference evidence="2 3" key="1">
    <citation type="submission" date="2019-12" db="EMBL/GenBank/DDBJ databases">
        <title>Isolation and characterization of three novel carbon monoxide-oxidizing members of Halobacteria from salione crusts and soils.</title>
        <authorList>
            <person name="Myers M.R."/>
            <person name="King G.M."/>
        </authorList>
    </citation>
    <scope>NUCLEOTIDE SEQUENCE [LARGE SCALE GENOMIC DNA]</scope>
    <source>
        <strain evidence="2 3">PCN9</strain>
    </source>
</reference>
<evidence type="ECO:0000256" key="1">
    <source>
        <dbReference type="SAM" id="MobiDB-lite"/>
    </source>
</evidence>